<dbReference type="PANTHER" id="PTHR45943">
    <property type="entry name" value="E3 UBIQUITIN-PROTEIN LIGASE MYCBP2"/>
    <property type="match status" value="1"/>
</dbReference>
<dbReference type="Proteomes" id="UP001529510">
    <property type="component" value="Unassembled WGS sequence"/>
</dbReference>
<gene>
    <name evidence="1" type="ORF">M9458_019455</name>
</gene>
<keyword evidence="2" id="KW-1185">Reference proteome</keyword>
<sequence>VCAHIVQAIRMEATRVREEWEHAISSKENANSQPSDDDASSDAYCFELLSMVLALSGSNVGRQYLAQQLTLLQDLFSLLHTASPRVQRQNLDLECNTVFVTQVTSLLRRVLPEVTPMRLASVIGVKALPPADISDIIHSTEKSDWTKLGILDMFLGCIAKALTVQLKAKGTTIVGTAGMAAGKGVTTVTLPMIFNS</sequence>
<proteinExistence type="predicted"/>
<feature type="non-terminal residue" evidence="1">
    <location>
        <position position="196"/>
    </location>
</feature>
<dbReference type="EMBL" id="JAMKFB020000009">
    <property type="protein sequence ID" value="KAL0183759.1"/>
    <property type="molecule type" value="Genomic_DNA"/>
</dbReference>
<dbReference type="AlphaFoldDB" id="A0ABD0QC64"/>
<feature type="non-terminal residue" evidence="1">
    <location>
        <position position="1"/>
    </location>
</feature>
<reference evidence="1 2" key="1">
    <citation type="submission" date="2024-05" db="EMBL/GenBank/DDBJ databases">
        <title>Genome sequencing and assembly of Indian major carp, Cirrhinus mrigala (Hamilton, 1822).</title>
        <authorList>
            <person name="Mohindra V."/>
            <person name="Chowdhury L.M."/>
            <person name="Lal K."/>
            <person name="Jena J.K."/>
        </authorList>
    </citation>
    <scope>NUCLEOTIDE SEQUENCE [LARGE SCALE GENOMIC DNA]</scope>
    <source>
        <strain evidence="1">CM1030</strain>
        <tissue evidence="1">Blood</tissue>
    </source>
</reference>
<name>A0ABD0QC64_CIRMR</name>
<evidence type="ECO:0000313" key="2">
    <source>
        <dbReference type="Proteomes" id="UP001529510"/>
    </source>
</evidence>
<protein>
    <submittedName>
        <fullName evidence="1">Uncharacterized protein</fullName>
    </submittedName>
</protein>
<dbReference type="PANTHER" id="PTHR45943:SF1">
    <property type="entry name" value="E3 UBIQUITIN-PROTEIN LIGASE MYCBP2"/>
    <property type="match status" value="1"/>
</dbReference>
<comment type="caution">
    <text evidence="1">The sequence shown here is derived from an EMBL/GenBank/DDBJ whole genome shotgun (WGS) entry which is preliminary data.</text>
</comment>
<evidence type="ECO:0000313" key="1">
    <source>
        <dbReference type="EMBL" id="KAL0183759.1"/>
    </source>
</evidence>
<organism evidence="1 2">
    <name type="scientific">Cirrhinus mrigala</name>
    <name type="common">Mrigala</name>
    <dbReference type="NCBI Taxonomy" id="683832"/>
    <lineage>
        <taxon>Eukaryota</taxon>
        <taxon>Metazoa</taxon>
        <taxon>Chordata</taxon>
        <taxon>Craniata</taxon>
        <taxon>Vertebrata</taxon>
        <taxon>Euteleostomi</taxon>
        <taxon>Actinopterygii</taxon>
        <taxon>Neopterygii</taxon>
        <taxon>Teleostei</taxon>
        <taxon>Ostariophysi</taxon>
        <taxon>Cypriniformes</taxon>
        <taxon>Cyprinidae</taxon>
        <taxon>Labeoninae</taxon>
        <taxon>Labeonini</taxon>
        <taxon>Cirrhinus</taxon>
    </lineage>
</organism>
<accession>A0ABD0QC64</accession>